<dbReference type="Gene3D" id="3.30.300.30">
    <property type="match status" value="1"/>
</dbReference>
<keyword evidence="4" id="KW-1185">Reference proteome</keyword>
<sequence>MGVTPAEHAPRPRHYAAALLDDAVGRWPDREALVGRGLRWSYAELASTVRGLAAALGGLVAPGEDVAVLSGNRPEYLALQFAVHLLGCRLVVVPPAISSQAMERSLRSIRPAALVFDPQGHTDLAEWLNAATVPRHLLSLGPCRTGVDLLAVLTAQPPPSTTWAEADADTVKTVFLTSGTTGYPKPVVHGHGLYTLLSALLGDTGLAAPGERRLVVTPLTFISGHFCLPTLMSGGTLVLHERYDAGAALAAIAAERIGTILLTNVMLDQLLDHPRLGETDLSSLRRIQYGASRPSPRRVRLALERFGPILQQLYGMTEAGPVSLLQPADHDPADAARLASAGYPVPGVRLAVRREDGSAAAPGELGEVLVRGSGVMEGYVDPAVPAAVRDGWLRTGDLGRLDPDGRLHVVERLKEVILHAGTGLRVWSREVEEVLLGHPTVRAAAVIGIPAETHGEWLHAVVVPAPGAVVDEQALRAHVFAVLGQESMVPARIHPVEAFPLTAMSKVDKAALRQRYTPPRADAP</sequence>
<dbReference type="Gene3D" id="3.40.50.12780">
    <property type="entry name" value="N-terminal domain of ligase-like"/>
    <property type="match status" value="1"/>
</dbReference>
<evidence type="ECO:0000259" key="1">
    <source>
        <dbReference type="Pfam" id="PF00501"/>
    </source>
</evidence>
<dbReference type="PROSITE" id="PS00455">
    <property type="entry name" value="AMP_BINDING"/>
    <property type="match status" value="1"/>
</dbReference>
<dbReference type="Proteomes" id="UP000319103">
    <property type="component" value="Unassembled WGS sequence"/>
</dbReference>
<gene>
    <name evidence="3" type="ORF">E6W39_05525</name>
</gene>
<dbReference type="PANTHER" id="PTHR43767">
    <property type="entry name" value="LONG-CHAIN-FATTY-ACID--COA LIGASE"/>
    <property type="match status" value="1"/>
</dbReference>
<evidence type="ECO:0000313" key="3">
    <source>
        <dbReference type="EMBL" id="TQF01815.1"/>
    </source>
</evidence>
<dbReference type="OrthoDB" id="9803968at2"/>
<dbReference type="AlphaFoldDB" id="A0A540VYH9"/>
<proteinExistence type="predicted"/>
<dbReference type="GO" id="GO:0016877">
    <property type="term" value="F:ligase activity, forming carbon-sulfur bonds"/>
    <property type="evidence" value="ECO:0007669"/>
    <property type="project" value="UniProtKB-ARBA"/>
</dbReference>
<dbReference type="PANTHER" id="PTHR43767:SF7">
    <property type="entry name" value="MEDIUM_LONG-CHAIN-FATTY-ACID--COA LIGASE FADD8"/>
    <property type="match status" value="1"/>
</dbReference>
<dbReference type="InterPro" id="IPR000873">
    <property type="entry name" value="AMP-dep_synth/lig_dom"/>
</dbReference>
<organism evidence="3 4">
    <name type="scientific">Kitasatospora acidiphila</name>
    <dbReference type="NCBI Taxonomy" id="2567942"/>
    <lineage>
        <taxon>Bacteria</taxon>
        <taxon>Bacillati</taxon>
        <taxon>Actinomycetota</taxon>
        <taxon>Actinomycetes</taxon>
        <taxon>Kitasatosporales</taxon>
        <taxon>Streptomycetaceae</taxon>
        <taxon>Kitasatospora</taxon>
    </lineage>
</organism>
<evidence type="ECO:0000259" key="2">
    <source>
        <dbReference type="Pfam" id="PF13193"/>
    </source>
</evidence>
<dbReference type="EMBL" id="VIGB01000003">
    <property type="protein sequence ID" value="TQF01815.1"/>
    <property type="molecule type" value="Genomic_DNA"/>
</dbReference>
<name>A0A540VYH9_9ACTN</name>
<protein>
    <submittedName>
        <fullName evidence="3">AMP-binding protein</fullName>
    </submittedName>
</protein>
<feature type="domain" description="AMP-binding enzyme C-terminal" evidence="2">
    <location>
        <begin position="430"/>
        <end position="506"/>
    </location>
</feature>
<dbReference type="SUPFAM" id="SSF56801">
    <property type="entry name" value="Acetyl-CoA synthetase-like"/>
    <property type="match status" value="1"/>
</dbReference>
<dbReference type="InterPro" id="IPR050237">
    <property type="entry name" value="ATP-dep_AMP-bd_enzyme"/>
</dbReference>
<comment type="caution">
    <text evidence="3">The sequence shown here is derived from an EMBL/GenBank/DDBJ whole genome shotgun (WGS) entry which is preliminary data.</text>
</comment>
<dbReference type="Pfam" id="PF00501">
    <property type="entry name" value="AMP-binding"/>
    <property type="match status" value="1"/>
</dbReference>
<evidence type="ECO:0000313" key="4">
    <source>
        <dbReference type="Proteomes" id="UP000319103"/>
    </source>
</evidence>
<dbReference type="InterPro" id="IPR025110">
    <property type="entry name" value="AMP-bd_C"/>
</dbReference>
<dbReference type="Pfam" id="PF13193">
    <property type="entry name" value="AMP-binding_C"/>
    <property type="match status" value="1"/>
</dbReference>
<dbReference type="InterPro" id="IPR020845">
    <property type="entry name" value="AMP-binding_CS"/>
</dbReference>
<feature type="domain" description="AMP-dependent synthetase/ligase" evidence="1">
    <location>
        <begin position="21"/>
        <end position="379"/>
    </location>
</feature>
<dbReference type="InterPro" id="IPR045851">
    <property type="entry name" value="AMP-bd_C_sf"/>
</dbReference>
<reference evidence="3 4" key="1">
    <citation type="submission" date="2019-06" db="EMBL/GenBank/DDBJ databases">
        <title>Description of Kitasatospora acidophila sp. nov. isolated from pine grove soil, and reclassification of Streptomyces novaecaesareae to Kitasatospora novaeceasareae comb. nov.</title>
        <authorList>
            <person name="Kim M.J."/>
        </authorList>
    </citation>
    <scope>NUCLEOTIDE SEQUENCE [LARGE SCALE GENOMIC DNA]</scope>
    <source>
        <strain evidence="3 4">MMS16-CNU292</strain>
    </source>
</reference>
<dbReference type="InterPro" id="IPR042099">
    <property type="entry name" value="ANL_N_sf"/>
</dbReference>
<accession>A0A540VYH9</accession>